<dbReference type="InterPro" id="IPR018164">
    <property type="entry name" value="Ala-tRNA-synth_IIc_N"/>
</dbReference>
<dbReference type="GO" id="GO:0006419">
    <property type="term" value="P:alanyl-tRNA aminoacylation"/>
    <property type="evidence" value="ECO:0007669"/>
    <property type="project" value="UniProtKB-UniRule"/>
</dbReference>
<dbReference type="EMBL" id="WBUI01000003">
    <property type="protein sequence ID" value="KAB2934211.1"/>
    <property type="molecule type" value="Genomic_DNA"/>
</dbReference>
<evidence type="ECO:0000256" key="4">
    <source>
        <dbReference type="ARBA" id="ARBA00022598"/>
    </source>
</evidence>
<dbReference type="Pfam" id="PF02272">
    <property type="entry name" value="DHHA1"/>
    <property type="match status" value="1"/>
</dbReference>
<feature type="binding site" evidence="14">
    <location>
        <position position="578"/>
    </location>
    <ligand>
        <name>Zn(2+)</name>
        <dbReference type="ChEBI" id="CHEBI:29105"/>
    </ligand>
</feature>
<dbReference type="PANTHER" id="PTHR11777:SF9">
    <property type="entry name" value="ALANINE--TRNA LIGASE, CYTOPLASMIC"/>
    <property type="match status" value="1"/>
</dbReference>
<dbReference type="Gene3D" id="3.10.310.40">
    <property type="match status" value="1"/>
</dbReference>
<keyword evidence="6 14" id="KW-0547">Nucleotide-binding</keyword>
<evidence type="ECO:0000256" key="2">
    <source>
        <dbReference type="ARBA" id="ARBA00008226"/>
    </source>
</evidence>
<evidence type="ECO:0000313" key="16">
    <source>
        <dbReference type="EMBL" id="KAB2934211.1"/>
    </source>
</evidence>
<dbReference type="FunFam" id="3.10.310.40:FF:000001">
    <property type="entry name" value="Alanine--tRNA ligase"/>
    <property type="match status" value="1"/>
</dbReference>
<dbReference type="Gene3D" id="2.40.30.130">
    <property type="match status" value="1"/>
</dbReference>
<dbReference type="Proteomes" id="UP000460298">
    <property type="component" value="Unassembled WGS sequence"/>
</dbReference>
<dbReference type="GO" id="GO:0005524">
    <property type="term" value="F:ATP binding"/>
    <property type="evidence" value="ECO:0007669"/>
    <property type="project" value="UniProtKB-UniRule"/>
</dbReference>
<evidence type="ECO:0000256" key="12">
    <source>
        <dbReference type="ARBA" id="ARBA00024779"/>
    </source>
</evidence>
<evidence type="ECO:0000256" key="9">
    <source>
        <dbReference type="ARBA" id="ARBA00022884"/>
    </source>
</evidence>
<dbReference type="SMART" id="SM00863">
    <property type="entry name" value="tRNA_SAD"/>
    <property type="match status" value="1"/>
</dbReference>
<comment type="function">
    <text evidence="12 14">Catalyzes the attachment of alanine to tRNA(Ala) in a two-step reaction: alanine is first activated by ATP to form Ala-AMP and then transferred to the acceptor end of tRNA(Ala). Also edits incorrectly charged Ser-tRNA(Ala) and Gly-tRNA(Ala) via its editing domain.</text>
</comment>
<evidence type="ECO:0000256" key="7">
    <source>
        <dbReference type="ARBA" id="ARBA00022833"/>
    </source>
</evidence>
<comment type="cofactor">
    <cofactor evidence="14">
        <name>Zn(2+)</name>
        <dbReference type="ChEBI" id="CHEBI:29105"/>
    </cofactor>
    <text evidence="14">Binds 1 zinc ion per subunit.</text>
</comment>
<comment type="domain">
    <text evidence="14">Consists of three domains; the N-terminal catalytic domain, the editing domain and the C-terminal C-Ala domain. The editing domain removes incorrectly charged amino acids, while the C-Ala domain, along with tRNA(Ala), serves as a bridge to cooperatively bring together the editing and aminoacylation centers thus stimulating deacylation of misacylated tRNAs.</text>
</comment>
<keyword evidence="5 14" id="KW-0479">Metal-binding</keyword>
<dbReference type="GO" id="GO:0000049">
    <property type="term" value="F:tRNA binding"/>
    <property type="evidence" value="ECO:0007669"/>
    <property type="project" value="UniProtKB-KW"/>
</dbReference>
<dbReference type="FunFam" id="3.30.930.10:FF:000004">
    <property type="entry name" value="Alanine--tRNA ligase"/>
    <property type="match status" value="1"/>
</dbReference>
<keyword evidence="10 14" id="KW-0648">Protein biosynthesis</keyword>
<dbReference type="PROSITE" id="PS50860">
    <property type="entry name" value="AA_TRNA_LIGASE_II_ALA"/>
    <property type="match status" value="1"/>
</dbReference>
<evidence type="ECO:0000259" key="15">
    <source>
        <dbReference type="PROSITE" id="PS50860"/>
    </source>
</evidence>
<protein>
    <recommendedName>
        <fullName evidence="14">Alanine--tRNA ligase</fullName>
        <ecNumber evidence="14">6.1.1.7</ecNumber>
    </recommendedName>
    <alternativeName>
        <fullName evidence="14">Alanyl-tRNA synthetase</fullName>
        <shortName evidence="14">AlaRS</shortName>
    </alternativeName>
</protein>
<comment type="catalytic activity">
    <reaction evidence="13 14">
        <text>tRNA(Ala) + L-alanine + ATP = L-alanyl-tRNA(Ala) + AMP + diphosphate</text>
        <dbReference type="Rhea" id="RHEA:12540"/>
        <dbReference type="Rhea" id="RHEA-COMP:9657"/>
        <dbReference type="Rhea" id="RHEA-COMP:9923"/>
        <dbReference type="ChEBI" id="CHEBI:30616"/>
        <dbReference type="ChEBI" id="CHEBI:33019"/>
        <dbReference type="ChEBI" id="CHEBI:57972"/>
        <dbReference type="ChEBI" id="CHEBI:78442"/>
        <dbReference type="ChEBI" id="CHEBI:78497"/>
        <dbReference type="ChEBI" id="CHEBI:456215"/>
        <dbReference type="EC" id="6.1.1.7"/>
    </reaction>
</comment>
<sequence length="935" mass="103438">MKALTCAELRKLWIEFFESKKHLQLPSASLLPAGDPTLLFTSAGMVPFKAYFEGAETPPSPRIATIQKCLRTTDLEVVGKTARHCTFFEMLGNFSFGDYFKEEAIEWAWEFSVDWLKLDPKKIHITVYEDDDEAIQIWNKKAGVPLERITRLGKDTNWWGPAGDSGPCGPCSELYLDRGAHICKGPTGCGDPDTCKPGSDCDRYLEYWNLVFNQFNQDTRGQLHPLPRTGIDTGAGLERIVALLGNTDTVYETDELVRIRTKVQELVKESTGKMPEINDTTLAAFRVLTDHARSSTFALSDGILPDNTGRGYVVRRIIRRALLFAHHLGVNEPILHRLHPEVVSIYGSFYPELVAEQKKVHDILLSEEQRFLTTLETGVRKWDEYLAEAKAAKAKVFPGKQAFTLYDTFGFPLEMTIELAERNGMTVDLKEFERLMEEQREKARTGANWKDFKLPADFPISDETRTEFVGYDTLSDEGAVIGMIIGDHTTSQMKAGDEGMIATSRSPFYPEGGGQQGDTGFLVAKGGRFRVEDTRKKGELIFHIGRLEEGALKTGDRIELKVDTDRRTLLIGHHSATHLLNSGLRSVLGTHILQTGSLVSPDYLRFDFSHPKRMEPDEIEQVERSVIKAIMAKAKVEAKILPIDEAKKTGAIATFGEKYGEQVRVITMGERQGENEPYSVEFCGGCHVKNTGDIALFHILRESSPGAGNRRIEAVAGKRVTAYFDEQFSELRAEQKRLLDEIATHKVDLQAESKDLKALALPDVKAIESSLEKDPEQSIVFEKQIRYAREALKSIEKRMRKALAKGPADGAELAESLLASAKSTGAFKVVVARPDSLDGQALKALADVLRERESKLILLAGSATEKGPVLVYSCTAEAVKVGLDCSDLIRQTSAHIGGKGGGKKDMAQAGGTLVEGIEKALAEATALVEARLAGK</sequence>
<name>A0A833H3J2_9LEPT</name>
<feature type="domain" description="Alanyl-transfer RNA synthetases family profile" evidence="15">
    <location>
        <begin position="4"/>
        <end position="726"/>
    </location>
</feature>
<keyword evidence="9 14" id="KW-0694">RNA-binding</keyword>
<dbReference type="PRINTS" id="PR00980">
    <property type="entry name" value="TRNASYNTHALA"/>
</dbReference>
<dbReference type="InterPro" id="IPR009000">
    <property type="entry name" value="Transl_B-barrel_sf"/>
</dbReference>
<evidence type="ECO:0000256" key="3">
    <source>
        <dbReference type="ARBA" id="ARBA00022555"/>
    </source>
</evidence>
<feature type="binding site" evidence="14">
    <location>
        <position position="574"/>
    </location>
    <ligand>
        <name>Zn(2+)</name>
        <dbReference type="ChEBI" id="CHEBI:29105"/>
    </ligand>
</feature>
<feature type="binding site" evidence="14">
    <location>
        <position position="683"/>
    </location>
    <ligand>
        <name>Zn(2+)</name>
        <dbReference type="ChEBI" id="CHEBI:29105"/>
    </ligand>
</feature>
<proteinExistence type="inferred from homology"/>
<dbReference type="Gene3D" id="3.30.980.10">
    <property type="entry name" value="Threonyl-trna Synthetase, Chain A, domain 2"/>
    <property type="match status" value="1"/>
</dbReference>
<dbReference type="Pfam" id="PF01411">
    <property type="entry name" value="tRNA-synt_2c"/>
    <property type="match status" value="1"/>
</dbReference>
<dbReference type="PANTHER" id="PTHR11777">
    <property type="entry name" value="ALANYL-TRNA SYNTHETASE"/>
    <property type="match status" value="1"/>
</dbReference>
<dbReference type="SUPFAM" id="SSF101353">
    <property type="entry name" value="Putative anticodon-binding domain of alanyl-tRNA synthetase (AlaRS)"/>
    <property type="match status" value="1"/>
</dbReference>
<evidence type="ECO:0000313" key="17">
    <source>
        <dbReference type="Proteomes" id="UP000460298"/>
    </source>
</evidence>
<dbReference type="SUPFAM" id="SSF55186">
    <property type="entry name" value="ThrRS/AlaRS common domain"/>
    <property type="match status" value="1"/>
</dbReference>
<keyword evidence="8 14" id="KW-0067">ATP-binding</keyword>
<comment type="subcellular location">
    <subcellularLocation>
        <location evidence="1 14">Cytoplasm</location>
    </subcellularLocation>
</comment>
<keyword evidence="3 14" id="KW-0820">tRNA-binding</keyword>
<comment type="caution">
    <text evidence="16">The sequence shown here is derived from an EMBL/GenBank/DDBJ whole genome shotgun (WGS) entry which is preliminary data.</text>
</comment>
<evidence type="ECO:0000256" key="11">
    <source>
        <dbReference type="ARBA" id="ARBA00023146"/>
    </source>
</evidence>
<reference evidence="16 17" key="1">
    <citation type="submission" date="2019-10" db="EMBL/GenBank/DDBJ databases">
        <title>Extracellular Electron Transfer in a Candidatus Methanoperedens spp. Enrichment Culture.</title>
        <authorList>
            <person name="Berger S."/>
            <person name="Rangel Shaw D."/>
            <person name="Berben T."/>
            <person name="In 'T Zandt M."/>
            <person name="Frank J."/>
            <person name="Reimann J."/>
            <person name="Jetten M.S.M."/>
            <person name="Welte C.U."/>
        </authorList>
    </citation>
    <scope>NUCLEOTIDE SEQUENCE [LARGE SCALE GENOMIC DNA]</scope>
    <source>
        <strain evidence="16">SB12</strain>
    </source>
</reference>
<dbReference type="FunFam" id="3.30.54.20:FF:000001">
    <property type="entry name" value="Alanine--tRNA ligase"/>
    <property type="match status" value="1"/>
</dbReference>
<dbReference type="GO" id="GO:0008270">
    <property type="term" value="F:zinc ion binding"/>
    <property type="evidence" value="ECO:0007669"/>
    <property type="project" value="UniProtKB-UniRule"/>
</dbReference>
<keyword evidence="7 14" id="KW-0862">Zinc</keyword>
<evidence type="ECO:0000256" key="8">
    <source>
        <dbReference type="ARBA" id="ARBA00022840"/>
    </source>
</evidence>
<dbReference type="InterPro" id="IPR002318">
    <property type="entry name" value="Ala-tRNA-lgiase_IIc"/>
</dbReference>
<gene>
    <name evidence="14 16" type="primary">alaS</name>
    <name evidence="16" type="ORF">F9K24_04080</name>
</gene>
<dbReference type="InterPro" id="IPR050058">
    <property type="entry name" value="Ala-tRNA_ligase"/>
</dbReference>
<dbReference type="CDD" id="cd00673">
    <property type="entry name" value="AlaRS_core"/>
    <property type="match status" value="1"/>
</dbReference>
<evidence type="ECO:0000256" key="13">
    <source>
        <dbReference type="ARBA" id="ARBA00048300"/>
    </source>
</evidence>
<dbReference type="InterPro" id="IPR018162">
    <property type="entry name" value="Ala-tRNA-ligase_IIc_anticod-bd"/>
</dbReference>
<dbReference type="InterPro" id="IPR012947">
    <property type="entry name" value="tRNA_SAD"/>
</dbReference>
<dbReference type="GO" id="GO:0005829">
    <property type="term" value="C:cytosol"/>
    <property type="evidence" value="ECO:0007669"/>
    <property type="project" value="TreeGrafter"/>
</dbReference>
<dbReference type="HAMAP" id="MF_00036_B">
    <property type="entry name" value="Ala_tRNA_synth_B"/>
    <property type="match status" value="1"/>
</dbReference>
<dbReference type="InterPro" id="IPR018165">
    <property type="entry name" value="Ala-tRNA-synth_IIc_core"/>
</dbReference>
<comment type="similarity">
    <text evidence="2 14">Belongs to the class-II aminoacyl-tRNA synthetase family.</text>
</comment>
<organism evidence="16 17">
    <name type="scientific">Leptonema illini</name>
    <dbReference type="NCBI Taxonomy" id="183"/>
    <lineage>
        <taxon>Bacteria</taxon>
        <taxon>Pseudomonadati</taxon>
        <taxon>Spirochaetota</taxon>
        <taxon>Spirochaetia</taxon>
        <taxon>Leptospirales</taxon>
        <taxon>Leptospiraceae</taxon>
        <taxon>Leptonema</taxon>
    </lineage>
</organism>
<dbReference type="Pfam" id="PF07973">
    <property type="entry name" value="tRNA_SAD"/>
    <property type="match status" value="1"/>
</dbReference>
<evidence type="ECO:0000256" key="14">
    <source>
        <dbReference type="HAMAP-Rule" id="MF_00036"/>
    </source>
</evidence>
<dbReference type="GO" id="GO:0002161">
    <property type="term" value="F:aminoacyl-tRNA deacylase activity"/>
    <property type="evidence" value="ECO:0007669"/>
    <property type="project" value="TreeGrafter"/>
</dbReference>
<dbReference type="AlphaFoldDB" id="A0A833H3J2"/>
<evidence type="ECO:0000256" key="1">
    <source>
        <dbReference type="ARBA" id="ARBA00004496"/>
    </source>
</evidence>
<keyword evidence="11 14" id="KW-0030">Aminoacyl-tRNA synthetase</keyword>
<dbReference type="FunFam" id="3.30.980.10:FF:000004">
    <property type="entry name" value="Alanine--tRNA ligase, cytoplasmic"/>
    <property type="match status" value="1"/>
</dbReference>
<dbReference type="InterPro" id="IPR018163">
    <property type="entry name" value="Thr/Ala-tRNA-synth_IIc_edit"/>
</dbReference>
<keyword evidence="14" id="KW-0963">Cytoplasm</keyword>
<dbReference type="SUPFAM" id="SSF55681">
    <property type="entry name" value="Class II aaRS and biotin synthetases"/>
    <property type="match status" value="1"/>
</dbReference>
<dbReference type="InterPro" id="IPR023033">
    <property type="entry name" value="Ala_tRNA_ligase_euk/bac"/>
</dbReference>
<dbReference type="InterPro" id="IPR045864">
    <property type="entry name" value="aa-tRNA-synth_II/BPL/LPL"/>
</dbReference>
<evidence type="ECO:0000256" key="5">
    <source>
        <dbReference type="ARBA" id="ARBA00022723"/>
    </source>
</evidence>
<dbReference type="GO" id="GO:0004813">
    <property type="term" value="F:alanine-tRNA ligase activity"/>
    <property type="evidence" value="ECO:0007669"/>
    <property type="project" value="UniProtKB-UniRule"/>
</dbReference>
<dbReference type="Gene3D" id="3.30.930.10">
    <property type="entry name" value="Bira Bifunctional Protein, Domain 2"/>
    <property type="match status" value="1"/>
</dbReference>
<dbReference type="Gene3D" id="3.30.54.20">
    <property type="match status" value="1"/>
</dbReference>
<dbReference type="InterPro" id="IPR003156">
    <property type="entry name" value="DHHA1_dom"/>
</dbReference>
<accession>A0A833H3J2</accession>
<dbReference type="SUPFAM" id="SSF50447">
    <property type="entry name" value="Translation proteins"/>
    <property type="match status" value="1"/>
</dbReference>
<keyword evidence="4 14" id="KW-0436">Ligase</keyword>
<evidence type="ECO:0000256" key="10">
    <source>
        <dbReference type="ARBA" id="ARBA00022917"/>
    </source>
</evidence>
<evidence type="ECO:0000256" key="6">
    <source>
        <dbReference type="ARBA" id="ARBA00022741"/>
    </source>
</evidence>
<dbReference type="NCBIfam" id="TIGR00344">
    <property type="entry name" value="alaS"/>
    <property type="match status" value="1"/>
</dbReference>
<dbReference type="EC" id="6.1.1.7" evidence="14"/>
<feature type="binding site" evidence="14">
    <location>
        <position position="687"/>
    </location>
    <ligand>
        <name>Zn(2+)</name>
        <dbReference type="ChEBI" id="CHEBI:29105"/>
    </ligand>
</feature>